<name>A0A067NE91_PLEO1</name>
<reference evidence="2" key="1">
    <citation type="journal article" date="2014" name="Proc. Natl. Acad. Sci. U.S.A.">
        <title>Extensive sampling of basidiomycete genomes demonstrates inadequacy of the white-rot/brown-rot paradigm for wood decay fungi.</title>
        <authorList>
            <person name="Riley R."/>
            <person name="Salamov A.A."/>
            <person name="Brown D.W."/>
            <person name="Nagy L.G."/>
            <person name="Floudas D."/>
            <person name="Held B.W."/>
            <person name="Levasseur A."/>
            <person name="Lombard V."/>
            <person name="Morin E."/>
            <person name="Otillar R."/>
            <person name="Lindquist E.A."/>
            <person name="Sun H."/>
            <person name="LaButti K.M."/>
            <person name="Schmutz J."/>
            <person name="Jabbour D."/>
            <person name="Luo H."/>
            <person name="Baker S.E."/>
            <person name="Pisabarro A.G."/>
            <person name="Walton J.D."/>
            <person name="Blanchette R.A."/>
            <person name="Henrissat B."/>
            <person name="Martin F."/>
            <person name="Cullen D."/>
            <person name="Hibbett D.S."/>
            <person name="Grigoriev I.V."/>
        </authorList>
    </citation>
    <scope>NUCLEOTIDE SEQUENCE [LARGE SCALE GENOMIC DNA]</scope>
    <source>
        <strain evidence="2">PC15</strain>
    </source>
</reference>
<dbReference type="HOGENOM" id="CLU_2997466_0_0_1"/>
<proteinExistence type="predicted"/>
<sequence length="57" mass="6426">MFDGCRSLAWESTVHENVTDWSCPYELQLTIVNFRAICHLGKEASGAEPSTNLLRMP</sequence>
<evidence type="ECO:0000313" key="2">
    <source>
        <dbReference type="Proteomes" id="UP000027073"/>
    </source>
</evidence>
<dbReference type="VEuPathDB" id="FungiDB:PLEOSDRAFT_163022"/>
<dbReference type="Proteomes" id="UP000027073">
    <property type="component" value="Unassembled WGS sequence"/>
</dbReference>
<organism evidence="1 2">
    <name type="scientific">Pleurotus ostreatus (strain PC15)</name>
    <name type="common">Oyster mushroom</name>
    <dbReference type="NCBI Taxonomy" id="1137138"/>
    <lineage>
        <taxon>Eukaryota</taxon>
        <taxon>Fungi</taxon>
        <taxon>Dikarya</taxon>
        <taxon>Basidiomycota</taxon>
        <taxon>Agaricomycotina</taxon>
        <taxon>Agaricomycetes</taxon>
        <taxon>Agaricomycetidae</taxon>
        <taxon>Agaricales</taxon>
        <taxon>Pleurotineae</taxon>
        <taxon>Pleurotaceae</taxon>
        <taxon>Pleurotus</taxon>
    </lineage>
</organism>
<dbReference type="InParanoid" id="A0A067NE91"/>
<accession>A0A067NE91</accession>
<dbReference type="EMBL" id="KL198014">
    <property type="protein sequence ID" value="KDQ22116.1"/>
    <property type="molecule type" value="Genomic_DNA"/>
</dbReference>
<gene>
    <name evidence="1" type="ORF">PLEOSDRAFT_163022</name>
</gene>
<protein>
    <submittedName>
        <fullName evidence="1">Uncharacterized protein</fullName>
    </submittedName>
</protein>
<dbReference type="AlphaFoldDB" id="A0A067NE91"/>
<evidence type="ECO:0000313" key="1">
    <source>
        <dbReference type="EMBL" id="KDQ22116.1"/>
    </source>
</evidence>